<dbReference type="Proteomes" id="UP001162972">
    <property type="component" value="Chromosome 16"/>
</dbReference>
<comment type="caution">
    <text evidence="1">The sequence shown here is derived from an EMBL/GenBank/DDBJ whole genome shotgun (WGS) entry which is preliminary data.</text>
</comment>
<evidence type="ECO:0000313" key="1">
    <source>
        <dbReference type="EMBL" id="KAJ6424906.1"/>
    </source>
</evidence>
<gene>
    <name evidence="1" type="ORF">OIU84_025641</name>
</gene>
<dbReference type="EMBL" id="JAPFFJ010000006">
    <property type="protein sequence ID" value="KAJ6424906.1"/>
    <property type="molecule type" value="Genomic_DNA"/>
</dbReference>
<evidence type="ECO:0000313" key="2">
    <source>
        <dbReference type="Proteomes" id="UP001162972"/>
    </source>
</evidence>
<sequence>MGQFLILMRTCFQLPMYIYTYQGAA</sequence>
<protein>
    <submittedName>
        <fullName evidence="1">Uncharacterized protein</fullName>
    </submittedName>
</protein>
<proteinExistence type="predicted"/>
<keyword evidence="2" id="KW-1185">Reference proteome</keyword>
<organism evidence="1 2">
    <name type="scientific">Salix udensis</name>
    <dbReference type="NCBI Taxonomy" id="889485"/>
    <lineage>
        <taxon>Eukaryota</taxon>
        <taxon>Viridiplantae</taxon>
        <taxon>Streptophyta</taxon>
        <taxon>Embryophyta</taxon>
        <taxon>Tracheophyta</taxon>
        <taxon>Spermatophyta</taxon>
        <taxon>Magnoliopsida</taxon>
        <taxon>eudicotyledons</taxon>
        <taxon>Gunneridae</taxon>
        <taxon>Pentapetalae</taxon>
        <taxon>rosids</taxon>
        <taxon>fabids</taxon>
        <taxon>Malpighiales</taxon>
        <taxon>Salicaceae</taxon>
        <taxon>Saliceae</taxon>
        <taxon>Salix</taxon>
    </lineage>
</organism>
<dbReference type="AlphaFoldDB" id="A0AAD6KK14"/>
<name>A0AAD6KK14_9ROSI</name>
<feature type="non-terminal residue" evidence="1">
    <location>
        <position position="25"/>
    </location>
</feature>
<reference evidence="1 2" key="1">
    <citation type="journal article" date="2023" name="Int. J. Mol. Sci.">
        <title>De Novo Assembly and Annotation of 11 Diverse Shrub Willow (Salix) Genomes Reveals Novel Gene Organization in Sex-Linked Regions.</title>
        <authorList>
            <person name="Hyden B."/>
            <person name="Feng K."/>
            <person name="Yates T.B."/>
            <person name="Jawdy S."/>
            <person name="Cereghino C."/>
            <person name="Smart L.B."/>
            <person name="Muchero W."/>
        </authorList>
    </citation>
    <scope>NUCLEOTIDE SEQUENCE [LARGE SCALE GENOMIC DNA]</scope>
    <source>
        <tissue evidence="1">Shoot tip</tissue>
    </source>
</reference>
<accession>A0AAD6KK14</accession>